<dbReference type="PROSITE" id="PS50023">
    <property type="entry name" value="LIM_DOMAIN_2"/>
    <property type="match status" value="1"/>
</dbReference>
<keyword evidence="3 4" id="KW-0862">Zinc</keyword>
<evidence type="ECO:0000313" key="9">
    <source>
        <dbReference type="EMBL" id="ETW08744.1"/>
    </source>
</evidence>
<dbReference type="SUPFAM" id="SSF57716">
    <property type="entry name" value="Glucocorticoid receptor-like (DNA-binding domain)"/>
    <property type="match status" value="1"/>
</dbReference>
<dbReference type="Gene3D" id="2.10.110.10">
    <property type="entry name" value="Cysteine Rich Protein"/>
    <property type="match status" value="1"/>
</dbReference>
<organism evidence="9">
    <name type="scientific">Aphanomyces invadans</name>
    <dbReference type="NCBI Taxonomy" id="157072"/>
    <lineage>
        <taxon>Eukaryota</taxon>
        <taxon>Sar</taxon>
        <taxon>Stramenopiles</taxon>
        <taxon>Oomycota</taxon>
        <taxon>Saprolegniomycetes</taxon>
        <taxon>Saprolegniales</taxon>
        <taxon>Verrucalvaceae</taxon>
        <taxon>Aphanomyces</taxon>
    </lineage>
</organism>
<dbReference type="GO" id="GO:0008270">
    <property type="term" value="F:zinc ion binding"/>
    <property type="evidence" value="ECO:0007669"/>
    <property type="project" value="UniProtKB-KW"/>
</dbReference>
<dbReference type="eggNOG" id="KOG1703">
    <property type="taxonomic scope" value="Eukaryota"/>
</dbReference>
<dbReference type="EMBL" id="KI913953">
    <property type="protein sequence ID" value="ETW08744.1"/>
    <property type="molecule type" value="Genomic_DNA"/>
</dbReference>
<dbReference type="InterPro" id="IPR001781">
    <property type="entry name" value="Znf_LIM"/>
</dbReference>
<evidence type="ECO:0000259" key="7">
    <source>
        <dbReference type="PROSITE" id="PS50023"/>
    </source>
</evidence>
<dbReference type="InterPro" id="IPR013087">
    <property type="entry name" value="Znf_C2H2_type"/>
</dbReference>
<dbReference type="PANTHER" id="PTHR24209:SF7">
    <property type="entry name" value="PROTEIN DA1-RELATED 2"/>
    <property type="match status" value="1"/>
</dbReference>
<evidence type="ECO:0000256" key="2">
    <source>
        <dbReference type="ARBA" id="ARBA00022771"/>
    </source>
</evidence>
<evidence type="ECO:0000256" key="6">
    <source>
        <dbReference type="SAM" id="MobiDB-lite"/>
    </source>
</evidence>
<dbReference type="SMART" id="SM00132">
    <property type="entry name" value="LIM"/>
    <property type="match status" value="1"/>
</dbReference>
<evidence type="ECO:0000256" key="5">
    <source>
        <dbReference type="PROSITE-ProRule" id="PRU00322"/>
    </source>
</evidence>
<dbReference type="Pfam" id="PF12315">
    <property type="entry name" value="DA1-like"/>
    <property type="match status" value="1"/>
</dbReference>
<evidence type="ECO:0000256" key="4">
    <source>
        <dbReference type="PROSITE-ProRule" id="PRU00125"/>
    </source>
</evidence>
<reference evidence="9" key="1">
    <citation type="submission" date="2013-12" db="EMBL/GenBank/DDBJ databases">
        <title>The Genome Sequence of Aphanomyces invadans NJM9701.</title>
        <authorList>
            <consortium name="The Broad Institute Genomics Platform"/>
            <person name="Russ C."/>
            <person name="Tyler B."/>
            <person name="van West P."/>
            <person name="Dieguez-Uribeondo J."/>
            <person name="Young S.K."/>
            <person name="Zeng Q."/>
            <person name="Gargeya S."/>
            <person name="Fitzgerald M."/>
            <person name="Abouelleil A."/>
            <person name="Alvarado L."/>
            <person name="Chapman S.B."/>
            <person name="Gainer-Dewar J."/>
            <person name="Goldberg J."/>
            <person name="Griggs A."/>
            <person name="Gujja S."/>
            <person name="Hansen M."/>
            <person name="Howarth C."/>
            <person name="Imamovic A."/>
            <person name="Ireland A."/>
            <person name="Larimer J."/>
            <person name="McCowan C."/>
            <person name="Murphy C."/>
            <person name="Pearson M."/>
            <person name="Poon T.W."/>
            <person name="Priest M."/>
            <person name="Roberts A."/>
            <person name="Saif S."/>
            <person name="Shea T."/>
            <person name="Sykes S."/>
            <person name="Wortman J."/>
            <person name="Nusbaum C."/>
            <person name="Birren B."/>
        </authorList>
    </citation>
    <scope>NUCLEOTIDE SEQUENCE [LARGE SCALE GENOMIC DNA]</scope>
    <source>
        <strain evidence="9">NJM9701</strain>
    </source>
</reference>
<keyword evidence="1 4" id="KW-0479">Metal-binding</keyword>
<evidence type="ECO:0000256" key="3">
    <source>
        <dbReference type="ARBA" id="ARBA00022833"/>
    </source>
</evidence>
<sequence>MTWTCPRCTLINDSSSTTCDACGHSARPPDKAPLAAPSNTQPPPPEPSSYLSLLSTCPDCRRSIWPGSSTVQALGNSYHHGCFRCTACAQPLPSGVRFSIHENEPYHTQCFQQLYHPRCDVCDEWLPIHADGRSPYNLNVFWQQKYCPLHEQRDRCCSCRRIEVRVMSMVRPRHKDSRRSQRRVPSTLSRSWTDANCVGTARPQSLSTPKRCSQSFKTCGRFWRLLGCICQRSVVHRCVVPHDVLTKVPVFLVDFDTLNAQTHSAHSNMPRESKAPAVYGVCLSDVDHFAHRSVQQFFRLEMAPTRRVHGIMVLHGLPFDMTAYILAHEATHAYFKLHDGFPTSLPLKVEEGTCQLVGYLYLQYRKVMAGDDSDRPHAAKLRDWYLESLVNDPSPVYGDGLRDALHAFNSTNSLQVLLDHIRETSAFPSV</sequence>
<dbReference type="RefSeq" id="XP_008862549.1">
    <property type="nucleotide sequence ID" value="XM_008864327.1"/>
</dbReference>
<dbReference type="PANTHER" id="PTHR24209">
    <property type="entry name" value="PROTEIN DA1-RELATED 2"/>
    <property type="match status" value="1"/>
</dbReference>
<dbReference type="Pfam" id="PF00412">
    <property type="entry name" value="LIM"/>
    <property type="match status" value="1"/>
</dbReference>
<feature type="region of interest" description="Disordered" evidence="6">
    <location>
        <begin position="30"/>
        <end position="49"/>
    </location>
</feature>
<name>A0A024UR16_9STRA</name>
<dbReference type="AlphaFoldDB" id="A0A024UR16"/>
<dbReference type="InterPro" id="IPR022087">
    <property type="entry name" value="DA1-like_dom"/>
</dbReference>
<dbReference type="PROSITE" id="PS00028">
    <property type="entry name" value="ZINC_FINGER_C2H2_1"/>
    <property type="match status" value="1"/>
</dbReference>
<dbReference type="InterPro" id="IPR045218">
    <property type="entry name" value="DA1-like"/>
</dbReference>
<dbReference type="Gene3D" id="4.10.1060.10">
    <property type="entry name" value="Zinc finger, RanBP2-type"/>
    <property type="match status" value="1"/>
</dbReference>
<dbReference type="STRING" id="157072.A0A024UR16"/>
<dbReference type="InterPro" id="IPR001876">
    <property type="entry name" value="Znf_RanBP2"/>
</dbReference>
<protein>
    <recommendedName>
        <fullName evidence="10">LIM zinc-binding domain-containing protein</fullName>
    </recommendedName>
</protein>
<proteinExistence type="predicted"/>
<evidence type="ECO:0000256" key="1">
    <source>
        <dbReference type="ARBA" id="ARBA00022723"/>
    </source>
</evidence>
<keyword evidence="2 5" id="KW-0863">Zinc-finger</keyword>
<dbReference type="PROSITE" id="PS00478">
    <property type="entry name" value="LIM_DOMAIN_1"/>
    <property type="match status" value="1"/>
</dbReference>
<feature type="domain" description="LIM zinc-binding" evidence="7">
    <location>
        <begin position="55"/>
        <end position="117"/>
    </location>
</feature>
<dbReference type="PROSITE" id="PS01358">
    <property type="entry name" value="ZF_RANBP2_1"/>
    <property type="match status" value="1"/>
</dbReference>
<feature type="domain" description="RanBP2-type" evidence="8">
    <location>
        <begin position="1"/>
        <end position="28"/>
    </location>
</feature>
<evidence type="ECO:0000259" key="8">
    <source>
        <dbReference type="PROSITE" id="PS50199"/>
    </source>
</evidence>
<gene>
    <name evidence="9" type="ORF">H310_01265</name>
</gene>
<dbReference type="VEuPathDB" id="FungiDB:H310_01265"/>
<dbReference type="OrthoDB" id="25414at2759"/>
<evidence type="ECO:0008006" key="10">
    <source>
        <dbReference type="Google" id="ProtNLM"/>
    </source>
</evidence>
<dbReference type="PROSITE" id="PS50199">
    <property type="entry name" value="ZF_RANBP2_2"/>
    <property type="match status" value="1"/>
</dbReference>
<keyword evidence="4" id="KW-0440">LIM domain</keyword>
<dbReference type="SMART" id="SM00547">
    <property type="entry name" value="ZnF_RBZ"/>
    <property type="match status" value="1"/>
</dbReference>
<dbReference type="GeneID" id="20078315"/>
<accession>A0A024UR16</accession>